<protein>
    <submittedName>
        <fullName evidence="2">Uncharacterized protein</fullName>
    </submittedName>
</protein>
<evidence type="ECO:0000313" key="2">
    <source>
        <dbReference type="EMBL" id="KZK05394.1"/>
    </source>
</evidence>
<dbReference type="Proteomes" id="UP000076519">
    <property type="component" value="Unassembled WGS sequence"/>
</dbReference>
<proteinExistence type="predicted"/>
<keyword evidence="1" id="KW-1133">Transmembrane helix</keyword>
<feature type="transmembrane region" description="Helical" evidence="1">
    <location>
        <begin position="38"/>
        <end position="58"/>
    </location>
</feature>
<keyword evidence="1" id="KW-0472">Membrane</keyword>
<accession>A0A166J1Q7</accession>
<evidence type="ECO:0000256" key="1">
    <source>
        <dbReference type="SAM" id="Phobius"/>
    </source>
</evidence>
<comment type="caution">
    <text evidence="2">The sequence shown here is derived from an EMBL/GenBank/DDBJ whole genome shotgun (WGS) entry which is preliminary data.</text>
</comment>
<organism evidence="2 3">
    <name type="scientific">Lactococcus lactis subsp. cremoris</name>
    <name type="common">Streptococcus cremoris</name>
    <dbReference type="NCBI Taxonomy" id="1359"/>
    <lineage>
        <taxon>Bacteria</taxon>
        <taxon>Bacillati</taxon>
        <taxon>Bacillota</taxon>
        <taxon>Bacilli</taxon>
        <taxon>Lactobacillales</taxon>
        <taxon>Streptococcaceae</taxon>
        <taxon>Lactococcus</taxon>
    </lineage>
</organism>
<evidence type="ECO:0000313" key="3">
    <source>
        <dbReference type="Proteomes" id="UP000076519"/>
    </source>
</evidence>
<name>A0A166J1Q7_LACLC</name>
<dbReference type="RefSeq" id="WP_063282162.1">
    <property type="nucleotide sequence ID" value="NZ_LIYF01000030.1"/>
</dbReference>
<feature type="transmembrane region" description="Helical" evidence="1">
    <location>
        <begin position="78"/>
        <end position="103"/>
    </location>
</feature>
<reference evidence="2 3" key="1">
    <citation type="submission" date="2015-08" db="EMBL/GenBank/DDBJ databases">
        <title>Draft Genome Sequences of 11 Lactococcus lactis subspecies cremoris strains.</title>
        <authorList>
            <person name="Wels M."/>
            <person name="Backus L."/>
            <person name="Boekhorst J."/>
            <person name="Dijkstra A."/>
            <person name="Beerthuizen M."/>
            <person name="Siezen R."/>
            <person name="Bachmann H."/>
            <person name="Van Hijum S."/>
        </authorList>
    </citation>
    <scope>NUCLEOTIDE SEQUENCE [LARGE SCALE GENOMIC DNA]</scope>
    <source>
        <strain evidence="2 3">KW10</strain>
    </source>
</reference>
<dbReference type="EMBL" id="LIYF01000030">
    <property type="protein sequence ID" value="KZK05394.1"/>
    <property type="molecule type" value="Genomic_DNA"/>
</dbReference>
<sequence>MILDYCRELFDILENLEGLLKGSEDLREDYRKKISAQIARQASILDIFISIGMIVYFMPDKTVFFSNLVPGTGPVDLFFRMSAITFISLFFGYGSRLGLTWLWQHNYLPAGRKHIAWVFRKKYLRKQKEIIDQVQEILNSEMIINSELPNDYMNTKSLNYIIDCLKAGEVSTLEGATNLLELESRDSHVYHLIKTEKNTITRAQLLIKNDEEERS</sequence>
<dbReference type="AlphaFoldDB" id="A0A166J1Q7"/>
<gene>
    <name evidence="2" type="ORF">AB996_1917</name>
</gene>
<dbReference type="PATRIC" id="fig|1359.32.peg.967"/>
<keyword evidence="1" id="KW-0812">Transmembrane</keyword>